<evidence type="ECO:0000256" key="1">
    <source>
        <dbReference type="SAM" id="MobiDB-lite"/>
    </source>
</evidence>
<dbReference type="PANTHER" id="PTHR41775:SF1">
    <property type="entry name" value="PEPTIDASE M6-LIKE DOMAIN-CONTAINING PROTEIN"/>
    <property type="match status" value="1"/>
</dbReference>
<feature type="region of interest" description="Disordered" evidence="1">
    <location>
        <begin position="508"/>
        <end position="531"/>
    </location>
</feature>
<dbReference type="Proteomes" id="UP000781710">
    <property type="component" value="Unassembled WGS sequence"/>
</dbReference>
<protein>
    <recommendedName>
        <fullName evidence="5">M6 family metalloprotease domain-containing protein</fullName>
    </recommendedName>
</protein>
<dbReference type="InterPro" id="IPR024079">
    <property type="entry name" value="MetalloPept_cat_dom_sf"/>
</dbReference>
<keyword evidence="2" id="KW-0732">Signal</keyword>
<reference evidence="3 4" key="1">
    <citation type="submission" date="2017-10" db="EMBL/GenBank/DDBJ databases">
        <title>Whole genome sequencing of members of genus Pseudoxanthomonas.</title>
        <authorList>
            <person name="Kumar S."/>
            <person name="Bansal K."/>
            <person name="Kaur A."/>
            <person name="Patil P."/>
            <person name="Sharma S."/>
            <person name="Patil P.B."/>
        </authorList>
    </citation>
    <scope>NUCLEOTIDE SEQUENCE [LARGE SCALE GENOMIC DNA]</scope>
    <source>
        <strain evidence="3 4">DSM 17109</strain>
    </source>
</reference>
<feature type="compositionally biased region" description="Pro residues" evidence="1">
    <location>
        <begin position="514"/>
        <end position="528"/>
    </location>
</feature>
<evidence type="ECO:0008006" key="5">
    <source>
        <dbReference type="Google" id="ProtNLM"/>
    </source>
</evidence>
<dbReference type="EMBL" id="PDWW01000006">
    <property type="protein sequence ID" value="KAF1725997.1"/>
    <property type="molecule type" value="Genomic_DNA"/>
</dbReference>
<feature type="signal peptide" evidence="2">
    <location>
        <begin position="1"/>
        <end position="29"/>
    </location>
</feature>
<proteinExistence type="predicted"/>
<sequence>MGLDKKAAPRAVALAACLFACVAAVEARADEIVQGVLQLRWGDAPHATKSGASPPAQFEAWLDAGPGRRHRLDVAQAKRAAGDLYALANRRVAVSYGMRANIASAGKVMSAAPAEPVISAIVPADRVPQRALAAGQDGRVMAAAPMVGSTRWVTLMCKFADMGAEQKPRAYFQSQYGNAPGQLGHYWSEVSQGAIDLDGSSAHGWYTLPKPRSAYVATVNGRPRADLSLLFADCTALADAAVDFSGVQGVNLMFNAELDGSAWGGGACATLDGAYACTRATWNPPWSFNNLAPLAHEMGHGYGLPHSDNSDGDADTYDNPWDLMSDAWRRAATDATYGLLPKYLNMYQRDRLGWLAPGQKRTVAADNRDTHEIVLDAAGPGDAGGTQMLVLAMPTQPDPYRTVVYTLEARRRQGVYESALAGDAVIIHRIEDYGIARSVDTDTPAADFSGNEGSMLKVGEQWSTPDERHWVQVVSETARGFVVRVGPRTRAMSAPTPALLQGGTAQRAGVAVGAPPPPVVARSAPPPVRRSRGCEAVPRVLRLPMVCALLVR</sequence>
<accession>A0ABQ6ZIY1</accession>
<dbReference type="PANTHER" id="PTHR41775">
    <property type="entry name" value="SECRETED PROTEIN-RELATED"/>
    <property type="match status" value="1"/>
</dbReference>
<evidence type="ECO:0000313" key="3">
    <source>
        <dbReference type="EMBL" id="KAF1725997.1"/>
    </source>
</evidence>
<name>A0ABQ6ZIY1_9GAMM</name>
<dbReference type="Gene3D" id="3.40.390.10">
    <property type="entry name" value="Collagenase (Catalytic Domain)"/>
    <property type="match status" value="1"/>
</dbReference>
<dbReference type="SUPFAM" id="SSF55486">
    <property type="entry name" value="Metalloproteases ('zincins'), catalytic domain"/>
    <property type="match status" value="1"/>
</dbReference>
<dbReference type="RefSeq" id="WP_162337161.1">
    <property type="nucleotide sequence ID" value="NZ_JBHSRQ010000008.1"/>
</dbReference>
<evidence type="ECO:0000313" key="4">
    <source>
        <dbReference type="Proteomes" id="UP000781710"/>
    </source>
</evidence>
<keyword evidence="4" id="KW-1185">Reference proteome</keyword>
<comment type="caution">
    <text evidence="3">The sequence shown here is derived from an EMBL/GenBank/DDBJ whole genome shotgun (WGS) entry which is preliminary data.</text>
</comment>
<evidence type="ECO:0000256" key="2">
    <source>
        <dbReference type="SAM" id="SignalP"/>
    </source>
</evidence>
<feature type="chain" id="PRO_5047283555" description="M6 family metalloprotease domain-containing protein" evidence="2">
    <location>
        <begin position="30"/>
        <end position="552"/>
    </location>
</feature>
<organism evidence="3 4">
    <name type="scientific">Pseudoxanthomonas japonensis</name>
    <dbReference type="NCBI Taxonomy" id="69284"/>
    <lineage>
        <taxon>Bacteria</taxon>
        <taxon>Pseudomonadati</taxon>
        <taxon>Pseudomonadota</taxon>
        <taxon>Gammaproteobacteria</taxon>
        <taxon>Lysobacterales</taxon>
        <taxon>Lysobacteraceae</taxon>
        <taxon>Pseudoxanthomonas</taxon>
    </lineage>
</organism>
<gene>
    <name evidence="3" type="ORF">CSC78_06865</name>
</gene>